<dbReference type="AlphaFoldDB" id="A0A1C7M307"/>
<proteinExistence type="predicted"/>
<dbReference type="OrthoDB" id="3251176at2759"/>
<evidence type="ECO:0000259" key="1">
    <source>
        <dbReference type="PROSITE" id="PS50800"/>
    </source>
</evidence>
<gene>
    <name evidence="2" type="ORF">A0H81_08474</name>
</gene>
<dbReference type="SUPFAM" id="SSF68906">
    <property type="entry name" value="SAP domain"/>
    <property type="match status" value="1"/>
</dbReference>
<evidence type="ECO:0000313" key="2">
    <source>
        <dbReference type="EMBL" id="OBZ71138.1"/>
    </source>
</evidence>
<dbReference type="EMBL" id="LUGG01000011">
    <property type="protein sequence ID" value="OBZ71138.1"/>
    <property type="molecule type" value="Genomic_DNA"/>
</dbReference>
<dbReference type="OMA" id="REAMIHR"/>
<accession>A0A1C7M307</accession>
<dbReference type="Pfam" id="PF02037">
    <property type="entry name" value="SAP"/>
    <property type="match status" value="1"/>
</dbReference>
<dbReference type="Gene3D" id="1.10.720.30">
    <property type="entry name" value="SAP domain"/>
    <property type="match status" value="1"/>
</dbReference>
<dbReference type="InterPro" id="IPR003034">
    <property type="entry name" value="SAP_dom"/>
</dbReference>
<dbReference type="InterPro" id="IPR036361">
    <property type="entry name" value="SAP_dom_sf"/>
</dbReference>
<feature type="domain" description="SAP" evidence="1">
    <location>
        <begin position="43"/>
        <end position="77"/>
    </location>
</feature>
<protein>
    <recommendedName>
        <fullName evidence="1">SAP domain-containing protein</fullName>
    </recommendedName>
</protein>
<dbReference type="Proteomes" id="UP000092993">
    <property type="component" value="Unassembled WGS sequence"/>
</dbReference>
<reference evidence="2 3" key="1">
    <citation type="submission" date="2016-03" db="EMBL/GenBank/DDBJ databases">
        <title>Whole genome sequencing of Grifola frondosa 9006-11.</title>
        <authorList>
            <person name="Min B."/>
            <person name="Park H."/>
            <person name="Kim J.-G."/>
            <person name="Cho H."/>
            <person name="Oh Y.-L."/>
            <person name="Kong W.-S."/>
            <person name="Choi I.-G."/>
        </authorList>
    </citation>
    <scope>NUCLEOTIDE SEQUENCE [LARGE SCALE GENOMIC DNA]</scope>
    <source>
        <strain evidence="2 3">9006-11</strain>
    </source>
</reference>
<dbReference type="SMART" id="SM00513">
    <property type="entry name" value="SAP"/>
    <property type="match status" value="1"/>
</dbReference>
<sequence length="506" mass="56298">MPTVNTEEIPTSLSDTITLSFPTPGQPLREDGRRLDLVQFTITSKTTRADLKAELSKYGLPVSGNKTILISRLREFAKNSDDWSGLFRAKVKRKRGDISASRSNTHSAKRIIEKFGAREQVVEYQPKKSGGERRAPRSLPVGTIVSNSAWAAGVLQAERVGDKTSGSVLDPDPSGMAITIENLGIVHPAASQASVNPDALTTQPQLPNQAIPNRRFEREVTRFMKGLGRTVNERFDRLDSRINMFELSHAGPLAVTSRPNILQVTSPGQPSGFPLPTAQPPALLPDPPPVPREAIPRQNLMVLDIGGQELTFDKTKVPNPPPINFSDNLSQLFAEWHVSDLLKVNGHGIPVKHWECFYKKRMGIKSGAWSILRVKWGNWKFLVEERERFHSEEDFWAAYSNKEDGSRLLYQQILDRLQGGRGEDDDRDAANALKYFGGDLTRPDARSAFSYKKRGVHSVCSKNQAIAKKWWQLLQEDPGIAEGWRVMQEEGSSVVAGAFDSVATRD</sequence>
<comment type="caution">
    <text evidence="2">The sequence shown here is derived from an EMBL/GenBank/DDBJ whole genome shotgun (WGS) entry which is preliminary data.</text>
</comment>
<keyword evidence="3" id="KW-1185">Reference proteome</keyword>
<organism evidence="2 3">
    <name type="scientific">Grifola frondosa</name>
    <name type="common">Maitake</name>
    <name type="synonym">Polyporus frondosus</name>
    <dbReference type="NCBI Taxonomy" id="5627"/>
    <lineage>
        <taxon>Eukaryota</taxon>
        <taxon>Fungi</taxon>
        <taxon>Dikarya</taxon>
        <taxon>Basidiomycota</taxon>
        <taxon>Agaricomycotina</taxon>
        <taxon>Agaricomycetes</taxon>
        <taxon>Polyporales</taxon>
        <taxon>Grifolaceae</taxon>
        <taxon>Grifola</taxon>
    </lineage>
</organism>
<name>A0A1C7M307_GRIFR</name>
<dbReference type="PROSITE" id="PS50800">
    <property type="entry name" value="SAP"/>
    <property type="match status" value="1"/>
</dbReference>
<evidence type="ECO:0000313" key="3">
    <source>
        <dbReference type="Proteomes" id="UP000092993"/>
    </source>
</evidence>